<gene>
    <name evidence="1" type="primary">RvY_11774-1</name>
    <name evidence="1" type="synonym">RvY_11774.1</name>
    <name evidence="1" type="ORF">RvY_11774</name>
</gene>
<accession>A0A1D1VH66</accession>
<protein>
    <submittedName>
        <fullName evidence="1">Uncharacterized protein</fullName>
    </submittedName>
</protein>
<sequence>MQKSCWYSFSLSDKASVHETRILYYGLFRQLCEKLLWRNLFSFDVLSPLVFLCFSLCSLALRCIPSIGELDVDGYGSNGVCFFLACRCWMREGVGKDFLFGQKTLLFVLALNYRISNVHWFIA</sequence>
<name>A0A1D1VH66_RAMVA</name>
<keyword evidence="2" id="KW-1185">Reference proteome</keyword>
<dbReference type="AlphaFoldDB" id="A0A1D1VH66"/>
<proteinExistence type="predicted"/>
<dbReference type="Proteomes" id="UP000186922">
    <property type="component" value="Unassembled WGS sequence"/>
</dbReference>
<reference evidence="1 2" key="1">
    <citation type="journal article" date="2016" name="Nat. Commun.">
        <title>Extremotolerant tardigrade genome and improved radiotolerance of human cultured cells by tardigrade-unique protein.</title>
        <authorList>
            <person name="Hashimoto T."/>
            <person name="Horikawa D.D."/>
            <person name="Saito Y."/>
            <person name="Kuwahara H."/>
            <person name="Kozuka-Hata H."/>
            <person name="Shin-I T."/>
            <person name="Minakuchi Y."/>
            <person name="Ohishi K."/>
            <person name="Motoyama A."/>
            <person name="Aizu T."/>
            <person name="Enomoto A."/>
            <person name="Kondo K."/>
            <person name="Tanaka S."/>
            <person name="Hara Y."/>
            <person name="Koshikawa S."/>
            <person name="Sagara H."/>
            <person name="Miura T."/>
            <person name="Yokobori S."/>
            <person name="Miyagawa K."/>
            <person name="Suzuki Y."/>
            <person name="Kubo T."/>
            <person name="Oyama M."/>
            <person name="Kohara Y."/>
            <person name="Fujiyama A."/>
            <person name="Arakawa K."/>
            <person name="Katayama T."/>
            <person name="Toyoda A."/>
            <person name="Kunieda T."/>
        </authorList>
    </citation>
    <scope>NUCLEOTIDE SEQUENCE [LARGE SCALE GENOMIC DNA]</scope>
    <source>
        <strain evidence="1 2">YOKOZUNA-1</strain>
    </source>
</reference>
<organism evidence="1 2">
    <name type="scientific">Ramazzottius varieornatus</name>
    <name type="common">Water bear</name>
    <name type="synonym">Tardigrade</name>
    <dbReference type="NCBI Taxonomy" id="947166"/>
    <lineage>
        <taxon>Eukaryota</taxon>
        <taxon>Metazoa</taxon>
        <taxon>Ecdysozoa</taxon>
        <taxon>Tardigrada</taxon>
        <taxon>Eutardigrada</taxon>
        <taxon>Parachela</taxon>
        <taxon>Hypsibioidea</taxon>
        <taxon>Ramazzottiidae</taxon>
        <taxon>Ramazzottius</taxon>
    </lineage>
</organism>
<evidence type="ECO:0000313" key="1">
    <source>
        <dbReference type="EMBL" id="GAV00997.1"/>
    </source>
</evidence>
<evidence type="ECO:0000313" key="2">
    <source>
        <dbReference type="Proteomes" id="UP000186922"/>
    </source>
</evidence>
<comment type="caution">
    <text evidence="1">The sequence shown here is derived from an EMBL/GenBank/DDBJ whole genome shotgun (WGS) entry which is preliminary data.</text>
</comment>
<dbReference type="EMBL" id="BDGG01000006">
    <property type="protein sequence ID" value="GAV00997.1"/>
    <property type="molecule type" value="Genomic_DNA"/>
</dbReference>